<evidence type="ECO:0000313" key="8">
    <source>
        <dbReference type="EMBL" id="GLI58720.1"/>
    </source>
</evidence>
<evidence type="ECO:0000256" key="4">
    <source>
        <dbReference type="ARBA" id="ARBA00023136"/>
    </source>
</evidence>
<organism evidence="8 9">
    <name type="scientific">Volvox africanus</name>
    <dbReference type="NCBI Taxonomy" id="51714"/>
    <lineage>
        <taxon>Eukaryota</taxon>
        <taxon>Viridiplantae</taxon>
        <taxon>Chlorophyta</taxon>
        <taxon>core chlorophytes</taxon>
        <taxon>Chlorophyceae</taxon>
        <taxon>CS clade</taxon>
        <taxon>Chlamydomonadales</taxon>
        <taxon>Volvocaceae</taxon>
        <taxon>Volvox</taxon>
    </lineage>
</organism>
<keyword evidence="2 6" id="KW-0812">Transmembrane</keyword>
<dbReference type="InterPro" id="IPR029071">
    <property type="entry name" value="Ubiquitin-like_domsf"/>
</dbReference>
<feature type="compositionally biased region" description="Basic and acidic residues" evidence="5">
    <location>
        <begin position="435"/>
        <end position="444"/>
    </location>
</feature>
<evidence type="ECO:0000313" key="9">
    <source>
        <dbReference type="Proteomes" id="UP001165090"/>
    </source>
</evidence>
<accession>A0ABQ5RMB5</accession>
<feature type="region of interest" description="Disordered" evidence="5">
    <location>
        <begin position="108"/>
        <end position="177"/>
    </location>
</feature>
<comment type="subcellular location">
    <subcellularLocation>
        <location evidence="1">Membrane</location>
    </subcellularLocation>
</comment>
<feature type="non-terminal residue" evidence="8">
    <location>
        <position position="1"/>
    </location>
</feature>
<comment type="caution">
    <text evidence="8">The sequence shown here is derived from an EMBL/GenBank/DDBJ whole genome shotgun (WGS) entry which is preliminary data.</text>
</comment>
<dbReference type="Gene3D" id="3.10.20.90">
    <property type="entry name" value="Phosphatidylinositol 3-kinase Catalytic Subunit, Chain A, domain 1"/>
    <property type="match status" value="1"/>
</dbReference>
<gene>
    <name evidence="8" type="ORF">VaNZ11_000473</name>
</gene>
<evidence type="ECO:0000259" key="7">
    <source>
        <dbReference type="PROSITE" id="PS50053"/>
    </source>
</evidence>
<evidence type="ECO:0000256" key="6">
    <source>
        <dbReference type="SAM" id="Phobius"/>
    </source>
</evidence>
<sequence>HIGTMIGTTAMRGDTDTTLVIKNPARINQDFSLRFWLDATVGDLQKLLSKIYDGEPAPADQTLIYAGKVLKDSSLRLRDIIIQTDWPAGPHSFHLVIKNKQSTGLSAQTRSVGSSASASATTATAAASGAARPTPPSTRTASTPDPSSASGSVASLNGTEKPSSSRPGADPTPTAGQAELDGLMAAASLLNSWIAYSGASGGIYGAAFSNYPFAQSPMPGTAPADGNHTGHEGSAAAPVAAAMSGAGSAADIPYTYYNPVVGNAYQAAYSAALAALSVGPQPPLLKQRQDRPVNQAKETVSDEACKDQCGAASGTGGEAIVEPNASAGTSSASAASTTEPVAQQYAYVPMFVPAYGQAGYMFGMPGPYPILQQSGPIPLGNLQTPGAWAWSPSPFGQPWQQPIPAVGRAGATESIDSIMDLNALLDALTEGAAGGRREGGRGEDGGAGLANRGARAGAAGEGQPGLRLRRARIAIPVAMVPGNEQLAVAAVNRNRQGPARWPPRVLRIRVSLRMLLQALVVVFMLSQNLTWKRLMALIIIGAVMYIASLWAPFLVRRDNQARPEAPQDRGEGAAGRAAGAAEEGAAGAALQPAPQLRQQLRRRGFLSEVLVFVVGFVTSLLPAWNFFAEDAAAFVVGQQMPAEEDGARQQQEAVGENDAAPAEGAGAVPPQGIDEAEGAILAQ</sequence>
<feature type="region of interest" description="Disordered" evidence="5">
    <location>
        <begin position="433"/>
        <end position="463"/>
    </location>
</feature>
<keyword evidence="3 6" id="KW-1133">Transmembrane helix</keyword>
<dbReference type="PANTHER" id="PTHR12943:SF27">
    <property type="entry name" value="HOMOCYSTEINE-INDUCED ENDOPLASMIC RETICULUM PROTEIN, ISOFORM A"/>
    <property type="match status" value="1"/>
</dbReference>
<feature type="compositionally biased region" description="Low complexity" evidence="5">
    <location>
        <begin position="449"/>
        <end position="458"/>
    </location>
</feature>
<evidence type="ECO:0000256" key="3">
    <source>
        <dbReference type="ARBA" id="ARBA00022989"/>
    </source>
</evidence>
<protein>
    <recommendedName>
        <fullName evidence="7">Ubiquitin-like domain-containing protein</fullName>
    </recommendedName>
</protein>
<reference evidence="8 9" key="1">
    <citation type="journal article" date="2023" name="IScience">
        <title>Expanded male sex-determining region conserved during the evolution of homothallism in the green alga Volvox.</title>
        <authorList>
            <person name="Yamamoto K."/>
            <person name="Matsuzaki R."/>
            <person name="Mahakham W."/>
            <person name="Heman W."/>
            <person name="Sekimoto H."/>
            <person name="Kawachi M."/>
            <person name="Minakuchi Y."/>
            <person name="Toyoda A."/>
            <person name="Nozaki H."/>
        </authorList>
    </citation>
    <scope>NUCLEOTIDE SEQUENCE [LARGE SCALE GENOMIC DNA]</scope>
    <source>
        <strain evidence="8 9">NIES-4468</strain>
    </source>
</reference>
<name>A0ABQ5RMB5_9CHLO</name>
<dbReference type="InterPro" id="IPR039751">
    <property type="entry name" value="HERPUD1/2"/>
</dbReference>
<feature type="domain" description="Ubiquitin-like" evidence="7">
    <location>
        <begin position="17"/>
        <end position="83"/>
    </location>
</feature>
<dbReference type="EMBL" id="BSDZ01000003">
    <property type="protein sequence ID" value="GLI58720.1"/>
    <property type="molecule type" value="Genomic_DNA"/>
</dbReference>
<evidence type="ECO:0000256" key="2">
    <source>
        <dbReference type="ARBA" id="ARBA00022692"/>
    </source>
</evidence>
<evidence type="ECO:0000256" key="1">
    <source>
        <dbReference type="ARBA" id="ARBA00004370"/>
    </source>
</evidence>
<dbReference type="CDD" id="cd01790">
    <property type="entry name" value="Ubl_HERP"/>
    <property type="match status" value="1"/>
</dbReference>
<dbReference type="PROSITE" id="PS50053">
    <property type="entry name" value="UBIQUITIN_2"/>
    <property type="match status" value="1"/>
</dbReference>
<dbReference type="InterPro" id="IPR000626">
    <property type="entry name" value="Ubiquitin-like_dom"/>
</dbReference>
<evidence type="ECO:0000256" key="5">
    <source>
        <dbReference type="SAM" id="MobiDB-lite"/>
    </source>
</evidence>
<dbReference type="Proteomes" id="UP001165090">
    <property type="component" value="Unassembled WGS sequence"/>
</dbReference>
<feature type="region of interest" description="Disordered" evidence="5">
    <location>
        <begin position="643"/>
        <end position="683"/>
    </location>
</feature>
<feature type="compositionally biased region" description="Low complexity" evidence="5">
    <location>
        <begin position="659"/>
        <end position="672"/>
    </location>
</feature>
<dbReference type="SUPFAM" id="SSF54236">
    <property type="entry name" value="Ubiquitin-like"/>
    <property type="match status" value="1"/>
</dbReference>
<feature type="transmembrane region" description="Helical" evidence="6">
    <location>
        <begin position="605"/>
        <end position="627"/>
    </location>
</feature>
<keyword evidence="4 6" id="KW-0472">Membrane</keyword>
<keyword evidence="9" id="KW-1185">Reference proteome</keyword>
<feature type="compositionally biased region" description="Polar residues" evidence="5">
    <location>
        <begin position="151"/>
        <end position="166"/>
    </location>
</feature>
<feature type="transmembrane region" description="Helical" evidence="6">
    <location>
        <begin position="535"/>
        <end position="555"/>
    </location>
</feature>
<feature type="compositionally biased region" description="Low complexity" evidence="5">
    <location>
        <begin position="109"/>
        <end position="150"/>
    </location>
</feature>
<proteinExistence type="predicted"/>
<dbReference type="PANTHER" id="PTHR12943">
    <property type="entry name" value="HOMOCYSTEINE-RESPONSIVE ENDOPLASMIC RETICULUM-RESIDENT UNIQUITIN-LIKE DOMAIN HERPUD PROTEIN FAMILY MEMBER"/>
    <property type="match status" value="1"/>
</dbReference>